<dbReference type="InterPro" id="IPR050964">
    <property type="entry name" value="Striated_Muscle_Regulatory"/>
</dbReference>
<dbReference type="AlphaFoldDB" id="A0A6G7J1R5"/>
<dbReference type="InterPro" id="IPR013783">
    <property type="entry name" value="Ig-like_fold"/>
</dbReference>
<keyword evidence="1" id="KW-0677">Repeat</keyword>
<dbReference type="InterPro" id="IPR036116">
    <property type="entry name" value="FN3_sf"/>
</dbReference>
<feature type="domain" description="Fibronectin type-III" evidence="2">
    <location>
        <begin position="506"/>
        <end position="603"/>
    </location>
</feature>
<dbReference type="SUPFAM" id="SSF49265">
    <property type="entry name" value="Fibronectin type III"/>
    <property type="match status" value="2"/>
</dbReference>
<dbReference type="PANTHER" id="PTHR13817:SF166">
    <property type="entry name" value="NEURONAL IGCAM-RELATED"/>
    <property type="match status" value="1"/>
</dbReference>
<dbReference type="Gene3D" id="2.60.40.10">
    <property type="entry name" value="Immunoglobulins"/>
    <property type="match status" value="4"/>
</dbReference>
<evidence type="ECO:0000313" key="3">
    <source>
        <dbReference type="EMBL" id="QII44803.1"/>
    </source>
</evidence>
<evidence type="ECO:0000259" key="2">
    <source>
        <dbReference type="PROSITE" id="PS50853"/>
    </source>
</evidence>
<dbReference type="RefSeq" id="WP_166248333.1">
    <property type="nucleotide sequence ID" value="NZ_CP049616.1"/>
</dbReference>
<organism evidence="3 4">
    <name type="scientific">Flagellimonas oceani</name>
    <dbReference type="NCBI Taxonomy" id="2698672"/>
    <lineage>
        <taxon>Bacteria</taxon>
        <taxon>Pseudomonadati</taxon>
        <taxon>Bacteroidota</taxon>
        <taxon>Flavobacteriia</taxon>
        <taxon>Flavobacteriales</taxon>
        <taxon>Flavobacteriaceae</taxon>
        <taxon>Flagellimonas</taxon>
    </lineage>
</organism>
<dbReference type="CDD" id="cd00063">
    <property type="entry name" value="FN3"/>
    <property type="match status" value="1"/>
</dbReference>
<accession>A0A6G7J1R5</accession>
<proteinExistence type="predicted"/>
<protein>
    <recommendedName>
        <fullName evidence="2">Fibronectin type-III domain-containing protein</fullName>
    </recommendedName>
</protein>
<evidence type="ECO:0000256" key="1">
    <source>
        <dbReference type="ARBA" id="ARBA00022737"/>
    </source>
</evidence>
<sequence>MDKKRAYGFWFFILFVFFGWTQDETLDTIQAPKIVVKGFAKKEAIYLRWAVNDKWAWKYGNEYGYHVERVTIFRDGSPLEQPEKILLSGRPVKPKPLSEWESLIKDNDMAAVAAQAIYGESFSVNDENESLFMRVVNESGELEQRFGFSMFAIDQDFVAAQYAGLGYMDNDVKQGERYLYNIRPATPPEILKIDEYGILIAPTAQFSLPKPYDFAGYYYNNAFVLIWEYDGLLDFYTTYDLEKSEDGTTFKKINDVPITKLAVTDVSGISFTDSIPEYGKKYWYRVRGRTFFDEVGPPSDTTSIIAFKELLAVPQFTKNKILSEKEVGLQWDFPKDEAWKLTNFDVLRASKAIGPYKEVATALDKQIRSFQYNGLETINYFKVRAHGIAGDHQDSSPAMIQPVDSIPPDKPVGLQGTMDTLGVVQLSWHPNTEMDLKGYTVLRADRDNQEFTRLTKREIFETNFKDTINIKSFTNKVYYQVIASDLRYNESQPSDTLVLERPSRVPPTSPVFTEYELLGDTVLLRWTRSSSDRLAKQIIYRRDPSLTNGLWENIFETKDLSLTTFKDVKIGPNTRYSYTITSMNTAGLESKPSPVVTITTPQALLKPNIKGFYAMVDRESKHVTLTWRYNQPNVLEIQLFKKENEGAYSLYKIFEPSTGQFLDTNLIPNSNYGYGIKAVFTDGSTSQWEEIDIKY</sequence>
<keyword evidence="4" id="KW-1185">Reference proteome</keyword>
<dbReference type="Proteomes" id="UP000502928">
    <property type="component" value="Chromosome"/>
</dbReference>
<reference evidence="3 4" key="1">
    <citation type="submission" date="2020-02" db="EMBL/GenBank/DDBJ databases">
        <title>Complete genome of Muricauda sp. 501str8.</title>
        <authorList>
            <person name="Dong B."/>
            <person name="Zhu S."/>
            <person name="Yang J."/>
            <person name="Chen J."/>
        </authorList>
    </citation>
    <scope>NUCLEOTIDE SEQUENCE [LARGE SCALE GENOMIC DNA]</scope>
    <source>
        <strain evidence="3 4">501str8</strain>
    </source>
</reference>
<dbReference type="PANTHER" id="PTHR13817">
    <property type="entry name" value="TITIN"/>
    <property type="match status" value="1"/>
</dbReference>
<dbReference type="KEGG" id="mut:GVT53_08945"/>
<gene>
    <name evidence="3" type="ORF">GVT53_08945</name>
</gene>
<dbReference type="InterPro" id="IPR003961">
    <property type="entry name" value="FN3_dom"/>
</dbReference>
<name>A0A6G7J1R5_9FLAO</name>
<dbReference type="EMBL" id="CP049616">
    <property type="protein sequence ID" value="QII44803.1"/>
    <property type="molecule type" value="Genomic_DNA"/>
</dbReference>
<dbReference type="PROSITE" id="PS50853">
    <property type="entry name" value="FN3"/>
    <property type="match status" value="1"/>
</dbReference>
<evidence type="ECO:0000313" key="4">
    <source>
        <dbReference type="Proteomes" id="UP000502928"/>
    </source>
</evidence>